<protein>
    <submittedName>
        <fullName evidence="1">Protein FAM200A</fullName>
    </submittedName>
</protein>
<evidence type="ECO:0000313" key="2">
    <source>
        <dbReference type="Proteomes" id="UP000499080"/>
    </source>
</evidence>
<comment type="caution">
    <text evidence="1">The sequence shown here is derived from an EMBL/GenBank/DDBJ whole genome shotgun (WGS) entry which is preliminary data.</text>
</comment>
<proteinExistence type="predicted"/>
<reference evidence="1 2" key="1">
    <citation type="journal article" date="2019" name="Sci. Rep.">
        <title>Orb-weaving spider Araneus ventricosus genome elucidates the spidroin gene catalogue.</title>
        <authorList>
            <person name="Kono N."/>
            <person name="Nakamura H."/>
            <person name="Ohtoshi R."/>
            <person name="Moran D.A.P."/>
            <person name="Shinohara A."/>
            <person name="Yoshida Y."/>
            <person name="Fujiwara M."/>
            <person name="Mori M."/>
            <person name="Tomita M."/>
            <person name="Arakawa K."/>
        </authorList>
    </citation>
    <scope>NUCLEOTIDE SEQUENCE [LARGE SCALE GENOMIC DNA]</scope>
</reference>
<dbReference type="EMBL" id="BGPR01000027">
    <property type="protein sequence ID" value="GBL81960.1"/>
    <property type="molecule type" value="Genomic_DNA"/>
</dbReference>
<evidence type="ECO:0000313" key="1">
    <source>
        <dbReference type="EMBL" id="GBL81960.1"/>
    </source>
</evidence>
<name>A0A4Y2AQC7_ARAVE</name>
<keyword evidence="2" id="KW-1185">Reference proteome</keyword>
<organism evidence="1 2">
    <name type="scientific">Araneus ventricosus</name>
    <name type="common">Orbweaver spider</name>
    <name type="synonym">Epeira ventricosa</name>
    <dbReference type="NCBI Taxonomy" id="182803"/>
    <lineage>
        <taxon>Eukaryota</taxon>
        <taxon>Metazoa</taxon>
        <taxon>Ecdysozoa</taxon>
        <taxon>Arthropoda</taxon>
        <taxon>Chelicerata</taxon>
        <taxon>Arachnida</taxon>
        <taxon>Araneae</taxon>
        <taxon>Araneomorphae</taxon>
        <taxon>Entelegynae</taxon>
        <taxon>Araneoidea</taxon>
        <taxon>Araneidae</taxon>
        <taxon>Araneus</taxon>
    </lineage>
</organism>
<accession>A0A4Y2AQC7</accession>
<sequence length="158" mass="18229">MDKPTDVFRRKYIELSKVQKCISYHSKTVNEKALMAFYLVSYRIAQAGEAHTAAVKNIKDIKCMLDEKAEKVIDAIPLSYDTISRRIGDLAENVKAILISLIKSTKFSLQMDELTDVAGLPILMVIVSYPYLDSFFVRIYFFESHYRLPQLALKYLNY</sequence>
<dbReference type="AlphaFoldDB" id="A0A4Y2AQC7"/>
<dbReference type="PANTHER" id="PTHR45913:SF19">
    <property type="entry name" value="LOW QUALITY PROTEIN: ZINC FINGER BED DOMAIN-CONTAINING PROTEIN 5-LIKE"/>
    <property type="match status" value="1"/>
</dbReference>
<dbReference type="Proteomes" id="UP000499080">
    <property type="component" value="Unassembled WGS sequence"/>
</dbReference>
<dbReference type="OrthoDB" id="6427599at2759"/>
<gene>
    <name evidence="1" type="primary">FAM200A_1</name>
    <name evidence="1" type="ORF">AVEN_50545_1</name>
</gene>
<dbReference type="PANTHER" id="PTHR45913">
    <property type="entry name" value="EPM2A-INTERACTING PROTEIN 1"/>
    <property type="match status" value="1"/>
</dbReference>